<keyword evidence="1" id="KW-0143">Chaperone</keyword>
<proteinExistence type="predicted"/>
<reference evidence="2 3" key="1">
    <citation type="submission" date="2016-10" db="EMBL/GenBank/DDBJ databases">
        <authorList>
            <person name="de Groot N.N."/>
        </authorList>
    </citation>
    <scope>NUCLEOTIDE SEQUENCE [LARGE SCALE GENOMIC DNA]</scope>
    <source>
        <strain evidence="2 3">DSM 23142</strain>
    </source>
</reference>
<sequence>MSTTRIAVTAGDPRAHVDLVVGALAPRLIDRAERRARVALTAAGMLLLGGDRVHIRVEVGDCCTLDLEDVGGTVAYPTRGVPSEWIVDIDVGAGGVLRWHGLPFVLAAGADVRRRTTIFLQPQARALVRETLVLGRYAETGGHLRSSFDVADAGGPVLCETLEVDGVVPEPGVLGDARVVDSVIAVGFRPPAAPGHLVLDQPGAIARHLGGQSHESDLDPTWRQWSVALEPASAAVSPDRGRVSVR</sequence>
<dbReference type="RefSeq" id="WP_172825574.1">
    <property type="nucleotide sequence ID" value="NZ_LT629692.1"/>
</dbReference>
<evidence type="ECO:0000313" key="2">
    <source>
        <dbReference type="EMBL" id="SDG47882.1"/>
    </source>
</evidence>
<dbReference type="AlphaFoldDB" id="A0A1G7UJZ7"/>
<gene>
    <name evidence="2" type="ORF">SAMN04489810_0409</name>
</gene>
<evidence type="ECO:0000256" key="1">
    <source>
        <dbReference type="ARBA" id="ARBA00023186"/>
    </source>
</evidence>
<protein>
    <submittedName>
        <fullName evidence="2">Urease accessory protein</fullName>
    </submittedName>
</protein>
<evidence type="ECO:0000313" key="3">
    <source>
        <dbReference type="Proteomes" id="UP000199009"/>
    </source>
</evidence>
<organism evidence="2 3">
    <name type="scientific">Microbacterium pygmaeum</name>
    <dbReference type="NCBI Taxonomy" id="370764"/>
    <lineage>
        <taxon>Bacteria</taxon>
        <taxon>Bacillati</taxon>
        <taxon>Actinomycetota</taxon>
        <taxon>Actinomycetes</taxon>
        <taxon>Micrococcales</taxon>
        <taxon>Microbacteriaceae</taxon>
        <taxon>Microbacterium</taxon>
    </lineage>
</organism>
<dbReference type="GO" id="GO:0016151">
    <property type="term" value="F:nickel cation binding"/>
    <property type="evidence" value="ECO:0007669"/>
    <property type="project" value="InterPro"/>
</dbReference>
<accession>A0A1G7UJZ7</accession>
<dbReference type="Pfam" id="PF01774">
    <property type="entry name" value="UreD"/>
    <property type="match status" value="1"/>
</dbReference>
<keyword evidence="3" id="KW-1185">Reference proteome</keyword>
<name>A0A1G7UJZ7_9MICO</name>
<dbReference type="InterPro" id="IPR002669">
    <property type="entry name" value="UreD"/>
</dbReference>
<dbReference type="Proteomes" id="UP000199009">
    <property type="component" value="Chromosome I"/>
</dbReference>
<dbReference type="STRING" id="370764.SAMN04489810_0409"/>
<dbReference type="EMBL" id="LT629692">
    <property type="protein sequence ID" value="SDG47882.1"/>
    <property type="molecule type" value="Genomic_DNA"/>
</dbReference>